<name>A0A8I0ALZ4_9FIRM</name>
<accession>A0A8I0ALZ4</accession>
<organism evidence="2 3">
    <name type="scientific">Coprococcus hominis</name>
    <name type="common">ex Liu et al. 2022</name>
    <dbReference type="NCBI Taxonomy" id="2763039"/>
    <lineage>
        <taxon>Bacteria</taxon>
        <taxon>Bacillati</taxon>
        <taxon>Bacillota</taxon>
        <taxon>Clostridia</taxon>
        <taxon>Lachnospirales</taxon>
        <taxon>Lachnospiraceae</taxon>
        <taxon>Coprococcus</taxon>
    </lineage>
</organism>
<dbReference type="EMBL" id="JACOOX010000004">
    <property type="protein sequence ID" value="MBC5662811.1"/>
    <property type="molecule type" value="Genomic_DNA"/>
</dbReference>
<proteinExistence type="predicted"/>
<evidence type="ECO:0000313" key="2">
    <source>
        <dbReference type="EMBL" id="MBC5662811.1"/>
    </source>
</evidence>
<dbReference type="AlphaFoldDB" id="A0A8I0ALZ4"/>
<feature type="transmembrane region" description="Helical" evidence="1">
    <location>
        <begin position="161"/>
        <end position="189"/>
    </location>
</feature>
<comment type="caution">
    <text evidence="2">The sequence shown here is derived from an EMBL/GenBank/DDBJ whole genome shotgun (WGS) entry which is preliminary data.</text>
</comment>
<evidence type="ECO:0000256" key="1">
    <source>
        <dbReference type="SAM" id="Phobius"/>
    </source>
</evidence>
<gene>
    <name evidence="2" type="ORF">H8S09_07890</name>
</gene>
<evidence type="ECO:0000313" key="3">
    <source>
        <dbReference type="Proteomes" id="UP000615234"/>
    </source>
</evidence>
<keyword evidence="1" id="KW-0812">Transmembrane</keyword>
<sequence>MLENKKLNILLLKNTGMSLLPTIVIMLLIVGGMRHFHLLNNLDFYHVDDPQQLGVLYDAGTTNVEMRFQKLTYMGYDYEIDGERVGGYYYVWVNGKFMVVLLDSDETIICDYLVQGQLKKDPAAYNYILSECAESVGIEQQQLETITYDYLISEVDYPKTFYMIVKAALIIAFAVIILSIIEGIVYWFYPWKHPQIRQMKGYRDKKLLTGDINRQLHDALVYETGNCYVTRKYLVIWTPFRTDIIVLRDIDVVSRHKETKKILPWMPLRDVYKLIISNANGAIFEHDFHDEKILDTILPYIQKKKRDR</sequence>
<keyword evidence="3" id="KW-1185">Reference proteome</keyword>
<dbReference type="Proteomes" id="UP000615234">
    <property type="component" value="Unassembled WGS sequence"/>
</dbReference>
<keyword evidence="1" id="KW-1133">Transmembrane helix</keyword>
<feature type="transmembrane region" description="Helical" evidence="1">
    <location>
        <begin position="12"/>
        <end position="33"/>
    </location>
</feature>
<keyword evidence="1" id="KW-0472">Membrane</keyword>
<protein>
    <submittedName>
        <fullName evidence="2">Uncharacterized protein</fullName>
    </submittedName>
</protein>
<dbReference type="RefSeq" id="WP_186847643.1">
    <property type="nucleotide sequence ID" value="NZ_JACOOX010000004.1"/>
</dbReference>
<reference evidence="2 3" key="1">
    <citation type="submission" date="2020-08" db="EMBL/GenBank/DDBJ databases">
        <title>Genome public.</title>
        <authorList>
            <person name="Liu C."/>
            <person name="Sun Q."/>
        </authorList>
    </citation>
    <scope>NUCLEOTIDE SEQUENCE [LARGE SCALE GENOMIC DNA]</scope>
    <source>
        <strain evidence="2 3">NSJ-10</strain>
    </source>
</reference>